<feature type="compositionally biased region" description="Polar residues" evidence="8">
    <location>
        <begin position="197"/>
        <end position="206"/>
    </location>
</feature>
<dbReference type="Gene3D" id="2.40.30.10">
    <property type="entry name" value="Translation factors"/>
    <property type="match status" value="2"/>
</dbReference>
<dbReference type="OrthoDB" id="361630at2759"/>
<evidence type="ECO:0000256" key="1">
    <source>
        <dbReference type="ARBA" id="ARBA00004229"/>
    </source>
</evidence>
<dbReference type="EMBL" id="BDSP01000134">
    <property type="protein sequence ID" value="GAX19092.1"/>
    <property type="molecule type" value="Genomic_DNA"/>
</dbReference>
<sequence>MIRQCLLSSRHPKAKANHRRILSKRPLAASSSNHNHNHNRHKDNSSDDNQRNTSNTITNDGDDNKQKEMNHIMKAFFQNRNTATNTSDKSSHRPFHHNNNRNHDNRNKQIQQQNWRSLLPKQQQNNQTPSLQKDATPPSLTQTTNSNNTNDSIRAFFQSTSARKTALSQPQQQPPHQPSSLSSSRGKFPWDLKPLQRPSTDATTPRTDFASVLNKYKTSPLNMEEQAESSASVTVTLPPNTTTTSLPRPPPRSGVGLAAPANPQPFTSPLSEMIRKMQLAQQQKQQQQQQESGNANTMNPLANEPRWRTSPLRALRHSSRLNNQQHSNNGHSSSVSKANDFLKAADSEQTRRRRPRKRQPIQVVLPSYNLSITETSLLFRQPKRHIERILRQLGVGQVTSLDRELLELVASECSHLQVVDQLQDKDHDSDEDEAIRMSWPVRPPVVTVMGHVDHGKTTLMDALRRRAPGNKMTTGSSKNNSSKSEKKKGKPANVGDIAGTEAGGITQVITAFQVALEGSDAAVTFLDTPGHAAFRNMRESGLEAADVIVLVVAAEDGLAAQSLEILRFYKSLLEQNVDISLVVAMNKIDQPGINLEECQYRLENQLLQEGLLIEGMPQTDGDCFGSPVPLYPISAKEGTGLDDLIEGLILQSEVMDLRSPTEEPANGILLDARIEKGLGVVVDAIVRSGSLKKGDVVVSGEHKGRVRMLQSTQGNTQVSEASASQPVRIMGFDSLPTAGDLFRVVESEEIAQEVIEKAAALKDTAENKSAVIAAVEIQGSGKDTLDKNWQSNLKEKYDIEEADSSIIRVPMVLKASADGTLMALQEALHSLMATSQYKLRLDIVQMAVGPVSENDMQLANESGAMVLGFDVKVPSLNETEVPVFQSKVIYTLLDSVRDAMAKRYLPPTMVEQIHGKADVQAVFSIGGVKTKVAGLRVLQGRLHRQKVNGVAIQYRVLGKDKTVKVASGKIISLKQFKQDVDEVGSGQECGLALEGYDQYEDGDIVECFSVSSKYEFS</sequence>
<dbReference type="CDD" id="cd01887">
    <property type="entry name" value="IF2_eIF5B"/>
    <property type="match status" value="1"/>
</dbReference>
<reference evidence="10 11" key="1">
    <citation type="journal article" date="2015" name="Plant Cell">
        <title>Oil accumulation by the oleaginous diatom Fistulifera solaris as revealed by the genome and transcriptome.</title>
        <authorList>
            <person name="Tanaka T."/>
            <person name="Maeda Y."/>
            <person name="Veluchamy A."/>
            <person name="Tanaka M."/>
            <person name="Abida H."/>
            <person name="Marechal E."/>
            <person name="Bowler C."/>
            <person name="Muto M."/>
            <person name="Sunaga Y."/>
            <person name="Tanaka M."/>
            <person name="Yoshino T."/>
            <person name="Taniguchi T."/>
            <person name="Fukuda Y."/>
            <person name="Nemoto M."/>
            <person name="Matsumoto M."/>
            <person name="Wong P.S."/>
            <person name="Aburatani S."/>
            <person name="Fujibuchi W."/>
        </authorList>
    </citation>
    <scope>NUCLEOTIDE SEQUENCE [LARGE SCALE GENOMIC DNA]</scope>
    <source>
        <strain evidence="10 11">JPCC DA0580</strain>
    </source>
</reference>
<evidence type="ECO:0000256" key="7">
    <source>
        <dbReference type="ARBA" id="ARBA00025162"/>
    </source>
</evidence>
<evidence type="ECO:0000256" key="6">
    <source>
        <dbReference type="ARBA" id="ARBA00023134"/>
    </source>
</evidence>
<dbReference type="Pfam" id="PF11987">
    <property type="entry name" value="IF-2"/>
    <property type="match status" value="1"/>
</dbReference>
<dbReference type="InterPro" id="IPR009000">
    <property type="entry name" value="Transl_B-barrel_sf"/>
</dbReference>
<dbReference type="InterPro" id="IPR005225">
    <property type="entry name" value="Small_GTP-bd"/>
</dbReference>
<organism evidence="10 11">
    <name type="scientific">Fistulifera solaris</name>
    <name type="common">Oleaginous diatom</name>
    <dbReference type="NCBI Taxonomy" id="1519565"/>
    <lineage>
        <taxon>Eukaryota</taxon>
        <taxon>Sar</taxon>
        <taxon>Stramenopiles</taxon>
        <taxon>Ochrophyta</taxon>
        <taxon>Bacillariophyta</taxon>
        <taxon>Bacillariophyceae</taxon>
        <taxon>Bacillariophycidae</taxon>
        <taxon>Naviculales</taxon>
        <taxon>Naviculaceae</taxon>
        <taxon>Fistulifera</taxon>
    </lineage>
</organism>
<keyword evidence="3 10" id="KW-0396">Initiation factor</keyword>
<feature type="compositionally biased region" description="Polar residues" evidence="8">
    <location>
        <begin position="291"/>
        <end position="300"/>
    </location>
</feature>
<evidence type="ECO:0000313" key="11">
    <source>
        <dbReference type="Proteomes" id="UP000198406"/>
    </source>
</evidence>
<dbReference type="InterPro" id="IPR015760">
    <property type="entry name" value="TIF_IF2"/>
</dbReference>
<feature type="region of interest" description="Disordered" evidence="8">
    <location>
        <begin position="461"/>
        <end position="497"/>
    </location>
</feature>
<dbReference type="SUPFAM" id="SSF52540">
    <property type="entry name" value="P-loop containing nucleoside triphosphate hydrolases"/>
    <property type="match status" value="1"/>
</dbReference>
<dbReference type="Gene3D" id="3.40.50.10050">
    <property type="entry name" value="Translation initiation factor IF- 2, domain 3"/>
    <property type="match status" value="1"/>
</dbReference>
<dbReference type="CDD" id="cd03702">
    <property type="entry name" value="IF2_mtIF2_II"/>
    <property type="match status" value="1"/>
</dbReference>
<dbReference type="InterPro" id="IPR044145">
    <property type="entry name" value="IF2_II"/>
</dbReference>
<comment type="similarity">
    <text evidence="2">Belongs to the TRAFAC class translation factor GTPase superfamily. Classic translation factor GTPase family. IF-2 subfamily.</text>
</comment>
<gene>
    <name evidence="10" type="ORF">FisN_3Lh027</name>
</gene>
<dbReference type="Pfam" id="PF00009">
    <property type="entry name" value="GTP_EFTU"/>
    <property type="match status" value="1"/>
</dbReference>
<dbReference type="InterPro" id="IPR023115">
    <property type="entry name" value="TIF_IF2_dom3"/>
</dbReference>
<dbReference type="GO" id="GO:0009507">
    <property type="term" value="C:chloroplast"/>
    <property type="evidence" value="ECO:0007669"/>
    <property type="project" value="UniProtKB-SubCell"/>
</dbReference>
<dbReference type="SUPFAM" id="SSF52156">
    <property type="entry name" value="Initiation factor IF2/eIF5b, domain 3"/>
    <property type="match status" value="1"/>
</dbReference>
<evidence type="ECO:0000256" key="8">
    <source>
        <dbReference type="SAM" id="MobiDB-lite"/>
    </source>
</evidence>
<dbReference type="PANTHER" id="PTHR43381">
    <property type="entry name" value="TRANSLATION INITIATION FACTOR IF-2-RELATED"/>
    <property type="match status" value="1"/>
</dbReference>
<keyword evidence="11" id="KW-1185">Reference proteome</keyword>
<comment type="function">
    <text evidence="7">One of the essential components for the initiation of protein synthesis. Protects formylmethionyl-tRNA from spontaneous hydrolysis and promotes its binding to the 30S ribosomal subunits. Also involved in the hydrolysis of GTP during the formation of the 70S ribosomal complex.</text>
</comment>
<dbReference type="PRINTS" id="PR00315">
    <property type="entry name" value="ELONGATNFCT"/>
</dbReference>
<evidence type="ECO:0000256" key="5">
    <source>
        <dbReference type="ARBA" id="ARBA00022917"/>
    </source>
</evidence>
<dbReference type="Pfam" id="PF22042">
    <property type="entry name" value="EF-G_D2"/>
    <property type="match status" value="1"/>
</dbReference>
<feature type="compositionally biased region" description="Polar residues" evidence="8">
    <location>
        <begin position="122"/>
        <end position="133"/>
    </location>
</feature>
<protein>
    <submittedName>
        <fullName evidence="10">Translation initiation factor IF-2</fullName>
    </submittedName>
</protein>
<feature type="region of interest" description="Disordered" evidence="8">
    <location>
        <begin position="1"/>
        <end position="65"/>
    </location>
</feature>
<dbReference type="PANTHER" id="PTHR43381:SF20">
    <property type="entry name" value="TRANSLATION INITIATION FACTOR IF-2, MITOCHONDRIAL"/>
    <property type="match status" value="1"/>
</dbReference>
<feature type="compositionally biased region" description="Low complexity" evidence="8">
    <location>
        <begin position="141"/>
        <end position="150"/>
    </location>
</feature>
<dbReference type="GO" id="GO:0005525">
    <property type="term" value="F:GTP binding"/>
    <property type="evidence" value="ECO:0007669"/>
    <property type="project" value="UniProtKB-KW"/>
</dbReference>
<dbReference type="Gene3D" id="3.40.50.300">
    <property type="entry name" value="P-loop containing nucleotide triphosphate hydrolases"/>
    <property type="match status" value="1"/>
</dbReference>
<evidence type="ECO:0000256" key="2">
    <source>
        <dbReference type="ARBA" id="ARBA00007733"/>
    </source>
</evidence>
<feature type="compositionally biased region" description="Basic residues" evidence="8">
    <location>
        <begin position="10"/>
        <end position="23"/>
    </location>
</feature>
<comment type="subcellular location">
    <subcellularLocation>
        <location evidence="1">Plastid</location>
        <location evidence="1">Chloroplast</location>
    </subcellularLocation>
</comment>
<dbReference type="InterPro" id="IPR027417">
    <property type="entry name" value="P-loop_NTPase"/>
</dbReference>
<dbReference type="NCBIfam" id="TIGR00231">
    <property type="entry name" value="small_GTP"/>
    <property type="match status" value="1"/>
</dbReference>
<dbReference type="SUPFAM" id="SSF50447">
    <property type="entry name" value="Translation proteins"/>
    <property type="match status" value="2"/>
</dbReference>
<feature type="compositionally biased region" description="Low complexity" evidence="8">
    <location>
        <begin position="281"/>
        <end position="290"/>
    </location>
</feature>
<keyword evidence="6" id="KW-0342">GTP-binding</keyword>
<dbReference type="FunFam" id="2.40.30.10:FF:000008">
    <property type="entry name" value="Translation initiation factor IF-2"/>
    <property type="match status" value="1"/>
</dbReference>
<dbReference type="AlphaFoldDB" id="A0A1Z5JYY4"/>
<keyword evidence="5" id="KW-0648">Protein biosynthesis</keyword>
<feature type="region of interest" description="Disordered" evidence="8">
    <location>
        <begin position="83"/>
        <end position="106"/>
    </location>
</feature>
<dbReference type="InterPro" id="IPR053905">
    <property type="entry name" value="EF-G-like_DII"/>
</dbReference>
<dbReference type="GO" id="GO:0003743">
    <property type="term" value="F:translation initiation factor activity"/>
    <property type="evidence" value="ECO:0007669"/>
    <property type="project" value="UniProtKB-KW"/>
</dbReference>
<evidence type="ECO:0000256" key="4">
    <source>
        <dbReference type="ARBA" id="ARBA00022741"/>
    </source>
</evidence>
<keyword evidence="4" id="KW-0547">Nucleotide-binding</keyword>
<accession>A0A1Z5JYY4</accession>
<dbReference type="GO" id="GO:0003924">
    <property type="term" value="F:GTPase activity"/>
    <property type="evidence" value="ECO:0007669"/>
    <property type="project" value="InterPro"/>
</dbReference>
<dbReference type="Proteomes" id="UP000198406">
    <property type="component" value="Unassembled WGS sequence"/>
</dbReference>
<dbReference type="InterPro" id="IPR036925">
    <property type="entry name" value="TIF_IF2_dom3_sf"/>
</dbReference>
<evidence type="ECO:0000256" key="3">
    <source>
        <dbReference type="ARBA" id="ARBA00022540"/>
    </source>
</evidence>
<dbReference type="InParanoid" id="A0A1Z5JYY4"/>
<dbReference type="CDD" id="cd03692">
    <property type="entry name" value="mtIF2_IVc"/>
    <property type="match status" value="1"/>
</dbReference>
<proteinExistence type="inferred from homology"/>
<comment type="caution">
    <text evidence="10">The sequence shown here is derived from an EMBL/GenBank/DDBJ whole genome shotgun (WGS) entry which is preliminary data.</text>
</comment>
<evidence type="ECO:0000259" key="9">
    <source>
        <dbReference type="PROSITE" id="PS51722"/>
    </source>
</evidence>
<feature type="compositionally biased region" description="Low complexity" evidence="8">
    <location>
        <begin position="232"/>
        <end position="246"/>
    </location>
</feature>
<feature type="region of interest" description="Disordered" evidence="8">
    <location>
        <begin position="122"/>
        <end position="208"/>
    </location>
</feature>
<dbReference type="InterPro" id="IPR000795">
    <property type="entry name" value="T_Tr_GTP-bd_dom"/>
</dbReference>
<feature type="domain" description="Tr-type G" evidence="9">
    <location>
        <begin position="441"/>
        <end position="661"/>
    </location>
</feature>
<name>A0A1Z5JYY4_FISSO</name>
<dbReference type="PROSITE" id="PS51722">
    <property type="entry name" value="G_TR_2"/>
    <property type="match status" value="1"/>
</dbReference>
<evidence type="ECO:0000313" key="10">
    <source>
        <dbReference type="EMBL" id="GAX19092.1"/>
    </source>
</evidence>
<feature type="region of interest" description="Disordered" evidence="8">
    <location>
        <begin position="221"/>
        <end position="305"/>
    </location>
</feature>